<dbReference type="RefSeq" id="WP_137425084.1">
    <property type="nucleotide sequence ID" value="NZ_CP040098.1"/>
</dbReference>
<dbReference type="OrthoDB" id="275223at2"/>
<evidence type="ECO:0000256" key="1">
    <source>
        <dbReference type="SAM" id="Coils"/>
    </source>
</evidence>
<dbReference type="InterPro" id="IPR009200">
    <property type="entry name" value="DUF1269_membrane"/>
</dbReference>
<dbReference type="KEGG" id="dax:FDQ92_11820"/>
<accession>A0A4V1ERT9</accession>
<dbReference type="AlphaFoldDB" id="A0A4V1ERT9"/>
<sequence length="303" mass="33181">MRDYEMTIRKELGVRPPSCYLDLLKHHGDRFPEDPVTEASWIPGLGNVAFVVGTTQSFRAAFPSLPEEYIVIGYAGRKTIEKLGEDIDVYVMLNTKDESVALIDSLGKWETVSPNFHEWIASNLAKALLRTKYHGHLVVIEMRYEKEAEELTRQIRELEQERRLKVTDMATVMRKGDGSLEVRHHHEVSGKGVTTGGLAGLLLGTLMLHPLLGAAVGAAAGAASSALPALLDHVGIENDFLRELSCMLTPGAAALFVLVEEPESRPVLERIKGLGGKVLITTLSRRAELTLQAALNGEGPETP</sequence>
<dbReference type="SUPFAM" id="SSF160631">
    <property type="entry name" value="SMI1/KNR4-like"/>
    <property type="match status" value="1"/>
</dbReference>
<evidence type="ECO:0000313" key="2">
    <source>
        <dbReference type="EMBL" id="QCQ22801.1"/>
    </source>
</evidence>
<reference evidence="2 3" key="2">
    <citation type="submission" date="2019-05" db="EMBL/GenBank/DDBJ databases">
        <authorList>
            <person name="Suflita J.M."/>
            <person name="Marks C.R."/>
        </authorList>
    </citation>
    <scope>NUCLEOTIDE SEQUENCE [LARGE SCALE GENOMIC DNA]</scope>
    <source>
        <strain evidence="2 3">ALDC</strain>
    </source>
</reference>
<proteinExistence type="predicted"/>
<organism evidence="2 3">
    <name type="scientific">Desulfoglaeba alkanexedens ALDC</name>
    <dbReference type="NCBI Taxonomy" id="980445"/>
    <lineage>
        <taxon>Bacteria</taxon>
        <taxon>Pseudomonadati</taxon>
        <taxon>Thermodesulfobacteriota</taxon>
        <taxon>Syntrophobacteria</taxon>
        <taxon>Syntrophobacterales</taxon>
        <taxon>Syntrophobacteraceae</taxon>
        <taxon>Desulfoglaeba</taxon>
    </lineage>
</organism>
<name>A0A4V1ERT9_9BACT</name>
<gene>
    <name evidence="2" type="ORF">FDQ92_11820</name>
</gene>
<dbReference type="EMBL" id="CP040098">
    <property type="protein sequence ID" value="QCQ22801.1"/>
    <property type="molecule type" value="Genomic_DNA"/>
</dbReference>
<reference evidence="2 3" key="1">
    <citation type="submission" date="2019-05" db="EMBL/GenBank/DDBJ databases">
        <title>The Complete Genome Sequence of the n-alkane-degrading Desulfoglaeba alkanexedens ALDC reveals multiple alkylsuccinate synthase gene clusters.</title>
        <authorList>
            <person name="Callaghan A.V."/>
            <person name="Davidova I.A."/>
            <person name="Duncan K.E."/>
            <person name="Morris B."/>
            <person name="McInerney M.J."/>
        </authorList>
    </citation>
    <scope>NUCLEOTIDE SEQUENCE [LARGE SCALE GENOMIC DNA]</scope>
    <source>
        <strain evidence="2 3">ALDC</strain>
    </source>
</reference>
<keyword evidence="3" id="KW-1185">Reference proteome</keyword>
<evidence type="ECO:0000313" key="3">
    <source>
        <dbReference type="Proteomes" id="UP000298602"/>
    </source>
</evidence>
<dbReference type="Proteomes" id="UP000298602">
    <property type="component" value="Chromosome"/>
</dbReference>
<protein>
    <submittedName>
        <fullName evidence="2">DUF1269 domain-containing protein</fullName>
    </submittedName>
</protein>
<dbReference type="Pfam" id="PF06897">
    <property type="entry name" value="DUF1269"/>
    <property type="match status" value="1"/>
</dbReference>
<feature type="coiled-coil region" evidence="1">
    <location>
        <begin position="141"/>
        <end position="168"/>
    </location>
</feature>
<keyword evidence="1" id="KW-0175">Coiled coil</keyword>
<dbReference type="InterPro" id="IPR037883">
    <property type="entry name" value="Knr4/Smi1-like_sf"/>
</dbReference>